<comment type="caution">
    <text evidence="5">The sequence shown here is derived from an EMBL/GenBank/DDBJ whole genome shotgun (WGS) entry which is preliminary data.</text>
</comment>
<dbReference type="Proteomes" id="UP001055093">
    <property type="component" value="Unassembled WGS sequence"/>
</dbReference>
<dbReference type="PROSITE" id="PS51063">
    <property type="entry name" value="HTH_CRP_2"/>
    <property type="match status" value="1"/>
</dbReference>
<evidence type="ECO:0000256" key="3">
    <source>
        <dbReference type="ARBA" id="ARBA00023163"/>
    </source>
</evidence>
<protein>
    <recommendedName>
        <fullName evidence="4">HTH crp-type domain-containing protein</fullName>
    </recommendedName>
</protein>
<gene>
    <name evidence="5" type="ORF">BGCPKDLD_0229</name>
</gene>
<keyword evidence="1" id="KW-0805">Transcription regulation</keyword>
<dbReference type="SUPFAM" id="SSF51206">
    <property type="entry name" value="cAMP-binding domain-like"/>
    <property type="match status" value="1"/>
</dbReference>
<dbReference type="EMBL" id="BPRE01000001">
    <property type="protein sequence ID" value="GJE73663.1"/>
    <property type="molecule type" value="Genomic_DNA"/>
</dbReference>
<evidence type="ECO:0000313" key="5">
    <source>
        <dbReference type="EMBL" id="GJE73663.1"/>
    </source>
</evidence>
<keyword evidence="2" id="KW-0238">DNA-binding</keyword>
<dbReference type="Gene3D" id="1.10.10.10">
    <property type="entry name" value="Winged helix-like DNA-binding domain superfamily/Winged helix DNA-binding domain"/>
    <property type="match status" value="1"/>
</dbReference>
<dbReference type="InterPro" id="IPR036390">
    <property type="entry name" value="WH_DNA-bd_sf"/>
</dbReference>
<feature type="domain" description="HTH crp-type" evidence="4">
    <location>
        <begin position="153"/>
        <end position="219"/>
    </location>
</feature>
<dbReference type="PANTHER" id="PTHR24567">
    <property type="entry name" value="CRP FAMILY TRANSCRIPTIONAL REGULATORY PROTEIN"/>
    <property type="match status" value="1"/>
</dbReference>
<organism evidence="5 6">
    <name type="scientific">Methylorubrum suomiense</name>
    <dbReference type="NCBI Taxonomy" id="144191"/>
    <lineage>
        <taxon>Bacteria</taxon>
        <taxon>Pseudomonadati</taxon>
        <taxon>Pseudomonadota</taxon>
        <taxon>Alphaproteobacteria</taxon>
        <taxon>Hyphomicrobiales</taxon>
        <taxon>Methylobacteriaceae</taxon>
        <taxon>Methylorubrum</taxon>
    </lineage>
</organism>
<dbReference type="SUPFAM" id="SSF46785">
    <property type="entry name" value="Winged helix' DNA-binding domain"/>
    <property type="match status" value="1"/>
</dbReference>
<dbReference type="Pfam" id="PF13545">
    <property type="entry name" value="HTH_Crp_2"/>
    <property type="match status" value="1"/>
</dbReference>
<evidence type="ECO:0000259" key="4">
    <source>
        <dbReference type="PROSITE" id="PS51063"/>
    </source>
</evidence>
<evidence type="ECO:0000256" key="2">
    <source>
        <dbReference type="ARBA" id="ARBA00023125"/>
    </source>
</evidence>
<evidence type="ECO:0000256" key="1">
    <source>
        <dbReference type="ARBA" id="ARBA00023015"/>
    </source>
</evidence>
<dbReference type="PANTHER" id="PTHR24567:SF74">
    <property type="entry name" value="HTH-TYPE TRANSCRIPTIONAL REGULATOR ARCR"/>
    <property type="match status" value="1"/>
</dbReference>
<dbReference type="InterPro" id="IPR018490">
    <property type="entry name" value="cNMP-bd_dom_sf"/>
</dbReference>
<dbReference type="Gene3D" id="2.60.120.10">
    <property type="entry name" value="Jelly Rolls"/>
    <property type="match status" value="1"/>
</dbReference>
<dbReference type="InterPro" id="IPR012318">
    <property type="entry name" value="HTH_CRP"/>
</dbReference>
<name>A0ABQ4UN82_9HYPH</name>
<dbReference type="InterPro" id="IPR036388">
    <property type="entry name" value="WH-like_DNA-bd_sf"/>
</dbReference>
<reference evidence="5" key="2">
    <citation type="submission" date="2021-08" db="EMBL/GenBank/DDBJ databases">
        <authorList>
            <person name="Tani A."/>
            <person name="Ola A."/>
            <person name="Ogura Y."/>
            <person name="Katsura K."/>
            <person name="Hayashi T."/>
        </authorList>
    </citation>
    <scope>NUCLEOTIDE SEQUENCE</scope>
    <source>
        <strain evidence="5">DSM 14458</strain>
    </source>
</reference>
<accession>A0ABQ4UN82</accession>
<keyword evidence="6" id="KW-1185">Reference proteome</keyword>
<keyword evidence="3" id="KW-0804">Transcription</keyword>
<reference evidence="5" key="1">
    <citation type="journal article" date="2021" name="Front. Microbiol.">
        <title>Comprehensive Comparative Genomics and Phenotyping of Methylobacterium Species.</title>
        <authorList>
            <person name="Alessa O."/>
            <person name="Ogura Y."/>
            <person name="Fujitani Y."/>
            <person name="Takami H."/>
            <person name="Hayashi T."/>
            <person name="Sahin N."/>
            <person name="Tani A."/>
        </authorList>
    </citation>
    <scope>NUCLEOTIDE SEQUENCE</scope>
    <source>
        <strain evidence="5">DSM 14458</strain>
    </source>
</reference>
<dbReference type="InterPro" id="IPR014710">
    <property type="entry name" value="RmlC-like_jellyroll"/>
</dbReference>
<dbReference type="InterPro" id="IPR050397">
    <property type="entry name" value="Env_Response_Regulators"/>
</dbReference>
<dbReference type="SMART" id="SM00419">
    <property type="entry name" value="HTH_CRP"/>
    <property type="match status" value="1"/>
</dbReference>
<evidence type="ECO:0000313" key="6">
    <source>
        <dbReference type="Proteomes" id="UP001055093"/>
    </source>
</evidence>
<proteinExistence type="predicted"/>
<sequence length="258" mass="27969">MLSLRPNSLPAHSIPQNRLLAQLSADDLALLHPHLQPVDLPVGMVLIEPDRPITHAVFPETGLCSVIASMQERNRIEIGLFGRDGLAGTVLVLGSNRVPHQTFMQVSGAGLRIEAEALTQAIEASATLRLLLLRYTQTFLVQTAQTALANASAPAEERLARWLAMYHDRQDSDDLSVTHEFLSLMLGVRRPTVTVALQMLEGAGLVRAQRGRVRVLNRPGLIEAAGPAYGPAEAEYERLIGPLRRNGAESGPDQSSTS</sequence>